<evidence type="ECO:0000256" key="2">
    <source>
        <dbReference type="SAM" id="MobiDB-lite"/>
    </source>
</evidence>
<gene>
    <name evidence="3" type="ORF">H257_08492</name>
</gene>
<dbReference type="SMART" id="SM00015">
    <property type="entry name" value="IQ"/>
    <property type="match status" value="1"/>
</dbReference>
<dbReference type="AlphaFoldDB" id="W4GD34"/>
<dbReference type="OrthoDB" id="193200at2759"/>
<feature type="region of interest" description="Disordered" evidence="2">
    <location>
        <begin position="27"/>
        <end position="68"/>
    </location>
</feature>
<dbReference type="EMBL" id="KI913132">
    <property type="protein sequence ID" value="ETV77565.1"/>
    <property type="molecule type" value="Genomic_DNA"/>
</dbReference>
<accession>W4GD34</accession>
<dbReference type="GeneID" id="20810488"/>
<feature type="compositionally biased region" description="Low complexity" evidence="2">
    <location>
        <begin position="31"/>
        <end position="40"/>
    </location>
</feature>
<evidence type="ECO:0000313" key="3">
    <source>
        <dbReference type="EMBL" id="ETV77565.1"/>
    </source>
</evidence>
<protein>
    <submittedName>
        <fullName evidence="3">Uncharacterized protein</fullName>
    </submittedName>
</protein>
<dbReference type="VEuPathDB" id="FungiDB:H257_08492"/>
<sequence>MVLKPTRLPPNKKTIEEVVLTRKITTANSGTTRQIQSQQQPHHHHPDTTSTRQPRLVQSAATATTSSPSLVHVDAFPLDRPPPLLTTHDVQHLQTHLNRLNERLQHLEATNALHEPLQHDLAQVTLIQPPVRRDADPKLTAKVTHAVKEVHAVVHRLDRVFFDITSAENKRSHAATVLVAAVRGHLVRKRYAAAMQFLGTWRLRHAKTFLDCIVRFSMRTFRVDVGVDDMLERGRMRKLRLCVDEMRDMTMLKRPGRRAQTLQVDTRYNAKRRVLLDEMFGSWKSVAIGPRSRKRMVEAYRSRLFKCRAYLESLLRYDVITPDMVKAELQKDSIRSIRSQSVYHRYRMYFRLWVTYIWKPMKVNAAKAHAFCREKTVLKVGAAWVAHFRTFQLERELQKVSDRRTFDRFPQYYNIRRIDFHYHRTMQRKHFIAWTSLHRRCKLVQKRFEKASLRMLLQLVRAWRLRATYQHRLRDATVREWNAYCVRVFKVPFQAWVLYILQRKQRHVTQDNLIRAFHRRQHRHTTYSFFRIWKHQTLFGHVEGIHSRVTLIQTLEQQKAYCLSLEDNAVGYQRVIATLEASLADEKGRLQAKEAELEALHAHTQATRFAMHNAEQQVARTQSLLNAVRDIHPGTIRRIERMYSDESILAGDLKDVIHLHILRTSEAQQAALAAYEQNVLQTHMHADNADDQLLLRRVKWVLNRLRLNYDTVADMLLATPQDVQALSSQMHQLHALYEFLRSGDTTSLVEENIPLTKELHVLEASLAVPGEDRGGMVLESPALLATDDQWSKFVQDVAQKFPPKRFVPIQDRLVSYALNRVEEKRLAQWETQKPTIYSRVQGQAKAAGGDGS</sequence>
<dbReference type="PROSITE" id="PS50096">
    <property type="entry name" value="IQ"/>
    <property type="match status" value="1"/>
</dbReference>
<reference evidence="3" key="1">
    <citation type="submission" date="2013-12" db="EMBL/GenBank/DDBJ databases">
        <title>The Genome Sequence of Aphanomyces astaci APO3.</title>
        <authorList>
            <consortium name="The Broad Institute Genomics Platform"/>
            <person name="Russ C."/>
            <person name="Tyler B."/>
            <person name="van West P."/>
            <person name="Dieguez-Uribeondo J."/>
            <person name="Young S.K."/>
            <person name="Zeng Q."/>
            <person name="Gargeya S."/>
            <person name="Fitzgerald M."/>
            <person name="Abouelleil A."/>
            <person name="Alvarado L."/>
            <person name="Chapman S.B."/>
            <person name="Gainer-Dewar J."/>
            <person name="Goldberg J."/>
            <person name="Griggs A."/>
            <person name="Gujja S."/>
            <person name="Hansen M."/>
            <person name="Howarth C."/>
            <person name="Imamovic A."/>
            <person name="Ireland A."/>
            <person name="Larimer J."/>
            <person name="McCowan C."/>
            <person name="Murphy C."/>
            <person name="Pearson M."/>
            <person name="Poon T.W."/>
            <person name="Priest M."/>
            <person name="Roberts A."/>
            <person name="Saif S."/>
            <person name="Shea T."/>
            <person name="Sykes S."/>
            <person name="Wortman J."/>
            <person name="Nusbaum C."/>
            <person name="Birren B."/>
        </authorList>
    </citation>
    <scope>NUCLEOTIDE SEQUENCE [LARGE SCALE GENOMIC DNA]</scope>
    <source>
        <strain evidence="3">APO3</strain>
    </source>
</reference>
<proteinExistence type="predicted"/>
<dbReference type="RefSeq" id="XP_009832675.1">
    <property type="nucleotide sequence ID" value="XM_009834373.1"/>
</dbReference>
<name>W4GD34_APHAT</name>
<organism evidence="3">
    <name type="scientific">Aphanomyces astaci</name>
    <name type="common">Crayfish plague agent</name>
    <dbReference type="NCBI Taxonomy" id="112090"/>
    <lineage>
        <taxon>Eukaryota</taxon>
        <taxon>Sar</taxon>
        <taxon>Stramenopiles</taxon>
        <taxon>Oomycota</taxon>
        <taxon>Saprolegniomycetes</taxon>
        <taxon>Saprolegniales</taxon>
        <taxon>Verrucalvaceae</taxon>
        <taxon>Aphanomyces</taxon>
    </lineage>
</organism>
<evidence type="ECO:0000256" key="1">
    <source>
        <dbReference type="SAM" id="Coils"/>
    </source>
</evidence>
<feature type="coiled-coil region" evidence="1">
    <location>
        <begin position="576"/>
        <end position="603"/>
    </location>
</feature>
<keyword evidence="1" id="KW-0175">Coiled coil</keyword>
<dbReference type="InterPro" id="IPR000048">
    <property type="entry name" value="IQ_motif_EF-hand-BS"/>
</dbReference>